<dbReference type="Proteomes" id="UP000031866">
    <property type="component" value="Chromosome"/>
</dbReference>
<dbReference type="AlphaFoldDB" id="A0A0B5QMK3"/>
<gene>
    <name evidence="2" type="ORF">LF65_02911</name>
</gene>
<dbReference type="InterPro" id="IPR050281">
    <property type="entry name" value="Flavin_monoamine_oxidase"/>
</dbReference>
<dbReference type="PANTHER" id="PTHR10742">
    <property type="entry name" value="FLAVIN MONOAMINE OXIDASE"/>
    <property type="match status" value="1"/>
</dbReference>
<dbReference type="EMBL" id="CP010086">
    <property type="protein sequence ID" value="AJG99481.1"/>
    <property type="molecule type" value="Genomic_DNA"/>
</dbReference>
<feature type="domain" description="Amine oxidase" evidence="1">
    <location>
        <begin position="73"/>
        <end position="565"/>
    </location>
</feature>
<dbReference type="SUPFAM" id="SSF51905">
    <property type="entry name" value="FAD/NAD(P)-binding domain"/>
    <property type="match status" value="1"/>
</dbReference>
<proteinExistence type="predicted"/>
<evidence type="ECO:0000259" key="1">
    <source>
        <dbReference type="Pfam" id="PF01593"/>
    </source>
</evidence>
<dbReference type="Pfam" id="PF01593">
    <property type="entry name" value="Amino_oxidase"/>
    <property type="match status" value="1"/>
</dbReference>
<dbReference type="InterPro" id="IPR002937">
    <property type="entry name" value="Amino_oxidase"/>
</dbReference>
<evidence type="ECO:0000313" key="2">
    <source>
        <dbReference type="EMBL" id="AJG99481.1"/>
    </source>
</evidence>
<dbReference type="PANTHER" id="PTHR10742:SF410">
    <property type="entry name" value="LYSINE-SPECIFIC HISTONE DEMETHYLASE 2"/>
    <property type="match status" value="1"/>
</dbReference>
<dbReference type="OrthoDB" id="25353at2"/>
<sequence>MNSYNNSNSPYQIDNPGECERHTMLEYILKLQNRLDDLENIIDLMSPPEEITNICPIGIAKDTKVAVIGAGEAGLAAAFELRKTGCNITLFEASQRIGGRVYTHYFDRNKKYYGELGPMSIPISHETTWHYINLFKLHTSPFVNNNDNALLYVRNERAVNDAKGKSVENNIYSKFNLSETEKKQIWFEFYRKIYEKYLKSLPTEVRRELIQVKAEYSDNIIDIDKLSYRNACKNMDVSQDFITMLGCLGGKEQFFNLSLTEMLQQYYTADFEYNYRITEGMINLPHSLYEALCDRNEEAYNGISKEQLGKIEIKMGFPICGIYNDSTKDKIILKYTDNRDNRKTSEEFDYVICAIPFSGLRRIEIEPLFTTKKIQAINEMNNEISHKIYLFLKERFWEMGNASKKIVGGCSFTDLPLTSIYYPSDHSKAVVNKYGKWVLKPGVTPNEAGVLLASYSWCQEAMRLGNESPELLIDDVIRYIEKVHGLTPHYLDDKVIDYKSLIWSDVQYIWTAGALSKPEDKILFSYDVTVPEMENRVFFAGEHISQKHVSQQGALQTGMIAANEIAKQIKGKLNQENN</sequence>
<dbReference type="RefSeq" id="WP_041896946.1">
    <property type="nucleotide sequence ID" value="NZ_CP010086.2"/>
</dbReference>
<name>A0A0B5QMK3_CLOBE</name>
<reference evidence="3" key="1">
    <citation type="submission" date="2014-12" db="EMBL/GenBank/DDBJ databases">
        <title>Genome sequence of Clostridium beijerinckii strain 59B.</title>
        <authorList>
            <person name="Little G.T."/>
            <person name="Minton N.P."/>
        </authorList>
    </citation>
    <scope>NUCLEOTIDE SEQUENCE [LARGE SCALE GENOMIC DNA]</scope>
    <source>
        <strain evidence="3">59B</strain>
    </source>
</reference>
<dbReference type="STRING" id="1520.LF65_02911"/>
<evidence type="ECO:0000313" key="3">
    <source>
        <dbReference type="Proteomes" id="UP000031866"/>
    </source>
</evidence>
<dbReference type="PRINTS" id="PR00419">
    <property type="entry name" value="ADXRDTASE"/>
</dbReference>
<protein>
    <submittedName>
        <fullName evidence="2">Amine oxidase</fullName>
    </submittedName>
</protein>
<dbReference type="Gene3D" id="3.50.50.60">
    <property type="entry name" value="FAD/NAD(P)-binding domain"/>
    <property type="match status" value="1"/>
</dbReference>
<dbReference type="InterPro" id="IPR036188">
    <property type="entry name" value="FAD/NAD-bd_sf"/>
</dbReference>
<dbReference type="Gene3D" id="1.20.1440.240">
    <property type="match status" value="1"/>
</dbReference>
<dbReference type="Gene3D" id="3.90.660.10">
    <property type="match status" value="1"/>
</dbReference>
<dbReference type="SUPFAM" id="SSF54373">
    <property type="entry name" value="FAD-linked reductases, C-terminal domain"/>
    <property type="match status" value="1"/>
</dbReference>
<dbReference type="KEGG" id="cbei:LF65_02911"/>
<organism evidence="2 3">
    <name type="scientific">Clostridium beijerinckii</name>
    <name type="common">Clostridium MP</name>
    <dbReference type="NCBI Taxonomy" id="1520"/>
    <lineage>
        <taxon>Bacteria</taxon>
        <taxon>Bacillati</taxon>
        <taxon>Bacillota</taxon>
        <taxon>Clostridia</taxon>
        <taxon>Eubacteriales</taxon>
        <taxon>Clostridiaceae</taxon>
        <taxon>Clostridium</taxon>
    </lineage>
</organism>
<dbReference type="GO" id="GO:0016491">
    <property type="term" value="F:oxidoreductase activity"/>
    <property type="evidence" value="ECO:0007669"/>
    <property type="project" value="InterPro"/>
</dbReference>
<accession>A0A0B5QMK3</accession>